<keyword evidence="2" id="KW-0813">Transport</keyword>
<organism evidence="11 12">
    <name type="scientific">Acropora cervicornis</name>
    <name type="common">Staghorn coral</name>
    <dbReference type="NCBI Taxonomy" id="6130"/>
    <lineage>
        <taxon>Eukaryota</taxon>
        <taxon>Metazoa</taxon>
        <taxon>Cnidaria</taxon>
        <taxon>Anthozoa</taxon>
        <taxon>Hexacorallia</taxon>
        <taxon>Scleractinia</taxon>
        <taxon>Astrocoeniina</taxon>
        <taxon>Acroporidae</taxon>
        <taxon>Acropora</taxon>
    </lineage>
</organism>
<feature type="domain" description="SMP-LTD" evidence="10">
    <location>
        <begin position="104"/>
        <end position="317"/>
    </location>
</feature>
<keyword evidence="8" id="KW-0812">Transmembrane</keyword>
<feature type="region of interest" description="Disordered" evidence="7">
    <location>
        <begin position="893"/>
        <end position="942"/>
    </location>
</feature>
<dbReference type="InterPro" id="IPR000008">
    <property type="entry name" value="C2_dom"/>
</dbReference>
<feature type="region of interest" description="Disordered" evidence="7">
    <location>
        <begin position="1016"/>
        <end position="1045"/>
    </location>
</feature>
<evidence type="ECO:0000313" key="11">
    <source>
        <dbReference type="EMBL" id="KAK2560441.1"/>
    </source>
</evidence>
<dbReference type="PROSITE" id="PS51847">
    <property type="entry name" value="SMP"/>
    <property type="match status" value="1"/>
</dbReference>
<dbReference type="CDD" id="cd21669">
    <property type="entry name" value="SMP_SF"/>
    <property type="match status" value="1"/>
</dbReference>
<evidence type="ECO:0008006" key="13">
    <source>
        <dbReference type="Google" id="ProtNLM"/>
    </source>
</evidence>
<reference evidence="11" key="1">
    <citation type="journal article" date="2023" name="G3 (Bethesda)">
        <title>Whole genome assembly and annotation of the endangered Caribbean coral Acropora cervicornis.</title>
        <authorList>
            <person name="Selwyn J.D."/>
            <person name="Vollmer S.V."/>
        </authorList>
    </citation>
    <scope>NUCLEOTIDE SEQUENCE</scope>
    <source>
        <strain evidence="11">K2</strain>
    </source>
</reference>
<proteinExistence type="predicted"/>
<dbReference type="Pfam" id="PF25669">
    <property type="entry name" value="SMP_MUG190-like"/>
    <property type="match status" value="1"/>
</dbReference>
<name>A0AAD9QFP6_ACRCE</name>
<feature type="compositionally biased region" description="Polar residues" evidence="7">
    <location>
        <begin position="10"/>
        <end position="36"/>
    </location>
</feature>
<dbReference type="EMBL" id="JARQWQ010000036">
    <property type="protein sequence ID" value="KAK2560441.1"/>
    <property type="molecule type" value="Genomic_DNA"/>
</dbReference>
<dbReference type="GO" id="GO:0016020">
    <property type="term" value="C:membrane"/>
    <property type="evidence" value="ECO:0007669"/>
    <property type="project" value="UniProtKB-SubCell"/>
</dbReference>
<evidence type="ECO:0000256" key="1">
    <source>
        <dbReference type="ARBA" id="ARBA00004370"/>
    </source>
</evidence>
<sequence length="1073" mass="120677">MTQRKDDGNNAVTCGENSTESKQSLQSEQGRTPPRKNQQQRLIISLVLFTVLAWVLGRCEAGFLWIFLLLVWMLLWWNNNAARIIELAAEEVENDLRRKKAQTNSETAEWLNFLLNRWMVFSDRSLFKLIKSSLDPVLQSQKPSFVGSVEVLEFTLGNRTPYIKHVTAYDNHNDLGKLKATELNFNHPPDDMQTRGKYRAVVHLEAGLTSPDSRFIIRMSLSNKGFLGTHTDVALEDLHIHGKIQLELLFNHSIPFPHLAAVRLCFTEEPKVSFNIRLLKTVQLMEFPLLSQWINQMVNDNLKLALVDPGHISIPFCDDPEIVGHGAQYACGVLTLSIRGGGKGKLTDDPHWCSIKINGQKRYTGEETGEEPWTHHVSLLVYHLHADQLVLKLKGRRKLGTKYTIAEHLLKLSTLCLDSNRQQQHILEKSFRPATLTVDMEYTPLPVIDVSQSKTQEDFNRNYSSRIQNAHPDEVSGVLLVCAHSGNNLIPMDKNGLSDPYCVIYANTKQAKQGEAVKATLNPEWDTMVELLVADYTQTTLSFVVLDKDTPTIKVIKDDRGHFMGSCNLSLTEESPALFKKNLDLLYKVKGSGMMKAGKLCVSAIFRPVPSVAKSEIKEPGQGLPEGEPLGPKDAKTETQTLEALLRSERGTLEITIFQGRYLVAKDVNGKSDPFVKVKEGSEGKEKFRTRTIDNTLDPVWNETATIAMLDTNGLLLLEVWDKDPLTQERMGQLAFTTEKLKDLGKAPYEKHWYRLRGVKSGELQLAFKYTSPKKGDDDKSSNNGGNLASSEDREATTDDTLPTERAASSPFFKKPQREEKNAVTWGGTTQYTRTEDGVQEHYDGDVFTVNQDSTQFPATKQRASFKLKDWGSKGKRLRNVVESVLALRRDRTSSSESTLDVTKKAEAKAKSKPRTRSSFRKKFASLKERRQRSVSDSNLGSLFRSRDDMDPLLWRQNRAAAICDESGAKNRLRRSSEDFTGVITLDRNRNLQTYCISLPNSPVTTMIDRSNSARFVGARPSSDHSTASCSSNSRGSSRTQLGDSKSATRNFDVLILGECHDCKDPRKQFNSI</sequence>
<comment type="subcellular location">
    <subcellularLocation>
        <location evidence="1">Membrane</location>
    </subcellularLocation>
</comment>
<evidence type="ECO:0000256" key="3">
    <source>
        <dbReference type="ARBA" id="ARBA00023055"/>
    </source>
</evidence>
<dbReference type="PRINTS" id="PR00360">
    <property type="entry name" value="C2DOMAIN"/>
</dbReference>
<keyword evidence="5 8" id="KW-0472">Membrane</keyword>
<evidence type="ECO:0000259" key="9">
    <source>
        <dbReference type="PROSITE" id="PS50004"/>
    </source>
</evidence>
<dbReference type="InterPro" id="IPR035892">
    <property type="entry name" value="C2_domain_sf"/>
</dbReference>
<dbReference type="InterPro" id="IPR052455">
    <property type="entry name" value="Tricalbin_domain"/>
</dbReference>
<feature type="region of interest" description="Disordered" evidence="7">
    <location>
        <begin position="1"/>
        <end position="36"/>
    </location>
</feature>
<dbReference type="Pfam" id="PF00168">
    <property type="entry name" value="C2"/>
    <property type="match status" value="2"/>
</dbReference>
<feature type="domain" description="C2" evidence="9">
    <location>
        <begin position="634"/>
        <end position="754"/>
    </location>
</feature>
<evidence type="ECO:0000259" key="10">
    <source>
        <dbReference type="PROSITE" id="PS51847"/>
    </source>
</evidence>
<evidence type="ECO:0000256" key="7">
    <source>
        <dbReference type="SAM" id="MobiDB-lite"/>
    </source>
</evidence>
<dbReference type="PROSITE" id="PS50004">
    <property type="entry name" value="C2"/>
    <property type="match status" value="2"/>
</dbReference>
<dbReference type="GO" id="GO:0006869">
    <property type="term" value="P:lipid transport"/>
    <property type="evidence" value="ECO:0007669"/>
    <property type="project" value="UniProtKB-KW"/>
</dbReference>
<evidence type="ECO:0000256" key="5">
    <source>
        <dbReference type="ARBA" id="ARBA00023136"/>
    </source>
</evidence>
<feature type="transmembrane region" description="Helical" evidence="8">
    <location>
        <begin position="44"/>
        <end position="77"/>
    </location>
</feature>
<feature type="domain" description="C2" evidence="9">
    <location>
        <begin position="460"/>
        <end position="587"/>
    </location>
</feature>
<evidence type="ECO:0000256" key="8">
    <source>
        <dbReference type="SAM" id="Phobius"/>
    </source>
</evidence>
<evidence type="ECO:0000313" key="12">
    <source>
        <dbReference type="Proteomes" id="UP001249851"/>
    </source>
</evidence>
<evidence type="ECO:0000256" key="6">
    <source>
        <dbReference type="SAM" id="Coils"/>
    </source>
</evidence>
<comment type="caution">
    <text evidence="11">The sequence shown here is derived from an EMBL/GenBank/DDBJ whole genome shotgun (WGS) entry which is preliminary data.</text>
</comment>
<evidence type="ECO:0000256" key="4">
    <source>
        <dbReference type="ARBA" id="ARBA00023121"/>
    </source>
</evidence>
<keyword evidence="8" id="KW-1133">Transmembrane helix</keyword>
<feature type="compositionally biased region" description="Low complexity" evidence="7">
    <location>
        <begin position="1026"/>
        <end position="1038"/>
    </location>
</feature>
<keyword evidence="3" id="KW-0445">Lipid transport</keyword>
<protein>
    <recommendedName>
        <fullName evidence="13">Tricalbin-1</fullName>
    </recommendedName>
</protein>
<dbReference type="PANTHER" id="PTHR46980:SF2">
    <property type="entry name" value="TRICALBIN-1-RELATED"/>
    <property type="match status" value="1"/>
</dbReference>
<dbReference type="Gene3D" id="2.60.40.150">
    <property type="entry name" value="C2 domain"/>
    <property type="match status" value="2"/>
</dbReference>
<keyword evidence="4" id="KW-0446">Lipid-binding</keyword>
<dbReference type="CDD" id="cd00030">
    <property type="entry name" value="C2"/>
    <property type="match status" value="2"/>
</dbReference>
<dbReference type="Proteomes" id="UP001249851">
    <property type="component" value="Unassembled WGS sequence"/>
</dbReference>
<gene>
    <name evidence="11" type="ORF">P5673_016790</name>
</gene>
<feature type="coiled-coil region" evidence="6">
    <location>
        <begin position="82"/>
        <end position="109"/>
    </location>
</feature>
<feature type="region of interest" description="Disordered" evidence="7">
    <location>
        <begin position="771"/>
        <end position="830"/>
    </location>
</feature>
<evidence type="ECO:0000256" key="2">
    <source>
        <dbReference type="ARBA" id="ARBA00022448"/>
    </source>
</evidence>
<dbReference type="SMART" id="SM00239">
    <property type="entry name" value="C2"/>
    <property type="match status" value="2"/>
</dbReference>
<dbReference type="AlphaFoldDB" id="A0AAD9QFP6"/>
<keyword evidence="12" id="KW-1185">Reference proteome</keyword>
<reference evidence="11" key="2">
    <citation type="journal article" date="2023" name="Science">
        <title>Genomic signatures of disease resistance in endangered staghorn corals.</title>
        <authorList>
            <person name="Vollmer S.V."/>
            <person name="Selwyn J.D."/>
            <person name="Despard B.A."/>
            <person name="Roesel C.L."/>
        </authorList>
    </citation>
    <scope>NUCLEOTIDE SEQUENCE</scope>
    <source>
        <strain evidence="11">K2</strain>
    </source>
</reference>
<accession>A0AAD9QFP6</accession>
<feature type="compositionally biased region" description="Basic residues" evidence="7">
    <location>
        <begin position="911"/>
        <end position="925"/>
    </location>
</feature>
<dbReference type="GO" id="GO:0008289">
    <property type="term" value="F:lipid binding"/>
    <property type="evidence" value="ECO:0007669"/>
    <property type="project" value="UniProtKB-KW"/>
</dbReference>
<dbReference type="SUPFAM" id="SSF49562">
    <property type="entry name" value="C2 domain (Calcium/lipid-binding domain, CaLB)"/>
    <property type="match status" value="2"/>
</dbReference>
<keyword evidence="6" id="KW-0175">Coiled coil</keyword>
<dbReference type="InterPro" id="IPR031468">
    <property type="entry name" value="SMP_LBD"/>
</dbReference>
<dbReference type="PANTHER" id="PTHR46980">
    <property type="entry name" value="TRICALBIN-1-RELATED"/>
    <property type="match status" value="1"/>
</dbReference>